<protein>
    <submittedName>
        <fullName evidence="2">Uncharacterized protein</fullName>
    </submittedName>
</protein>
<keyword evidence="3" id="KW-1185">Reference proteome</keyword>
<gene>
    <name evidence="2" type="ORF">SISNIDRAFT_343180</name>
</gene>
<sequence length="112" mass="12581">MRSASNCKPAGSADFVTKFSSWLSRLVFYATLRDESREFAPHPPSLLKKISVISSYDQDKHRRRLAPFKHLHTSSMPHNPCNRIADNCPLPQVPTSHSSDHEENSSARCCGT</sequence>
<evidence type="ECO:0000313" key="2">
    <source>
        <dbReference type="EMBL" id="KZS86828.1"/>
    </source>
</evidence>
<proteinExistence type="predicted"/>
<feature type="region of interest" description="Disordered" evidence="1">
    <location>
        <begin position="88"/>
        <end position="112"/>
    </location>
</feature>
<organism evidence="2 3">
    <name type="scientific">Sistotremastrum niveocremeum HHB9708</name>
    <dbReference type="NCBI Taxonomy" id="1314777"/>
    <lineage>
        <taxon>Eukaryota</taxon>
        <taxon>Fungi</taxon>
        <taxon>Dikarya</taxon>
        <taxon>Basidiomycota</taxon>
        <taxon>Agaricomycotina</taxon>
        <taxon>Agaricomycetes</taxon>
        <taxon>Sistotremastrales</taxon>
        <taxon>Sistotremastraceae</taxon>
        <taxon>Sertulicium</taxon>
        <taxon>Sertulicium niveocremeum</taxon>
    </lineage>
</organism>
<evidence type="ECO:0000313" key="3">
    <source>
        <dbReference type="Proteomes" id="UP000076722"/>
    </source>
</evidence>
<name>A0A164MLJ6_9AGAM</name>
<dbReference type="EMBL" id="KV419466">
    <property type="protein sequence ID" value="KZS86828.1"/>
    <property type="molecule type" value="Genomic_DNA"/>
</dbReference>
<accession>A0A164MLJ6</accession>
<reference evidence="2 3" key="1">
    <citation type="journal article" date="2016" name="Mol. Biol. Evol.">
        <title>Comparative Genomics of Early-Diverging Mushroom-Forming Fungi Provides Insights into the Origins of Lignocellulose Decay Capabilities.</title>
        <authorList>
            <person name="Nagy L.G."/>
            <person name="Riley R."/>
            <person name="Tritt A."/>
            <person name="Adam C."/>
            <person name="Daum C."/>
            <person name="Floudas D."/>
            <person name="Sun H."/>
            <person name="Yadav J.S."/>
            <person name="Pangilinan J."/>
            <person name="Larsson K.H."/>
            <person name="Matsuura K."/>
            <person name="Barry K."/>
            <person name="Labutti K."/>
            <person name="Kuo R."/>
            <person name="Ohm R.A."/>
            <person name="Bhattacharya S.S."/>
            <person name="Shirouzu T."/>
            <person name="Yoshinaga Y."/>
            <person name="Martin F.M."/>
            <person name="Grigoriev I.V."/>
            <person name="Hibbett D.S."/>
        </authorList>
    </citation>
    <scope>NUCLEOTIDE SEQUENCE [LARGE SCALE GENOMIC DNA]</scope>
    <source>
        <strain evidence="2 3">HHB9708</strain>
    </source>
</reference>
<dbReference type="AlphaFoldDB" id="A0A164MLJ6"/>
<evidence type="ECO:0000256" key="1">
    <source>
        <dbReference type="SAM" id="MobiDB-lite"/>
    </source>
</evidence>
<dbReference type="Proteomes" id="UP000076722">
    <property type="component" value="Unassembled WGS sequence"/>
</dbReference>